<name>A0A1I7XX38_9BILA</name>
<dbReference type="AlphaFoldDB" id="A0A1I7XX38"/>
<evidence type="ECO:0000313" key="2">
    <source>
        <dbReference type="WBParaSite" id="L893_g10376.t1"/>
    </source>
</evidence>
<organism evidence="1 2">
    <name type="scientific">Steinernema glaseri</name>
    <dbReference type="NCBI Taxonomy" id="37863"/>
    <lineage>
        <taxon>Eukaryota</taxon>
        <taxon>Metazoa</taxon>
        <taxon>Ecdysozoa</taxon>
        <taxon>Nematoda</taxon>
        <taxon>Chromadorea</taxon>
        <taxon>Rhabditida</taxon>
        <taxon>Tylenchina</taxon>
        <taxon>Panagrolaimomorpha</taxon>
        <taxon>Strongyloidoidea</taxon>
        <taxon>Steinernematidae</taxon>
        <taxon>Steinernema</taxon>
    </lineage>
</organism>
<dbReference type="WBParaSite" id="L893_g10376.t1">
    <property type="protein sequence ID" value="L893_g10376.t1"/>
    <property type="gene ID" value="L893_g10376"/>
</dbReference>
<dbReference type="Proteomes" id="UP000095287">
    <property type="component" value="Unplaced"/>
</dbReference>
<accession>A0A1I7XX38</accession>
<sequence length="198" mass="22255">MPRFYSSSAGKTVGTVRGVHEYQFDNPQLIQVASISSDQTTYIYKTMKPLSNGSVIEHQQEELFVLIAPGKVILPSKQVASGCESARNQSLSPQGVVNRVFLSLYASCSFHDAMHQRFIPHRIGAQLLVTKRQDTGPFVVKLLMITCIDLLIRSLKLAANMAVKPTLKADYCKGVSWQAKLFFQVQFTRAHLVYLLWY</sequence>
<evidence type="ECO:0000313" key="1">
    <source>
        <dbReference type="Proteomes" id="UP000095287"/>
    </source>
</evidence>
<protein>
    <submittedName>
        <fullName evidence="2">CPSF_A domain-containing protein</fullName>
    </submittedName>
</protein>
<reference evidence="2" key="1">
    <citation type="submission" date="2016-11" db="UniProtKB">
        <authorList>
            <consortium name="WormBaseParasite"/>
        </authorList>
    </citation>
    <scope>IDENTIFICATION</scope>
</reference>
<keyword evidence="1" id="KW-1185">Reference proteome</keyword>
<proteinExistence type="predicted"/>